<dbReference type="Gramene" id="Kaladp0011s0821.1.v1.1">
    <property type="protein sequence ID" value="Kaladp0011s0821.1.v1.1"/>
    <property type="gene ID" value="Kaladp0011s0821.v1.1"/>
</dbReference>
<protein>
    <submittedName>
        <fullName evidence="1">Uncharacterized protein</fullName>
    </submittedName>
</protein>
<dbReference type="AlphaFoldDB" id="A0A7N0RIS8"/>
<evidence type="ECO:0000313" key="1">
    <source>
        <dbReference type="EnsemblPlants" id="Kaladp0011s0821.1.v1.1"/>
    </source>
</evidence>
<sequence length="93" mass="10818">MLDCFNAAKQATDNCHFNHRATCLSGQDIYGGALSEQPSTDLVGWLILIYDWILAFKWLRLTVALFLPFHPYIPRHCYFLESYVMKSYLRSIP</sequence>
<keyword evidence="2" id="KW-1185">Reference proteome</keyword>
<dbReference type="EnsemblPlants" id="Kaladp0011s0821.1.v1.1">
    <property type="protein sequence ID" value="Kaladp0011s0821.1.v1.1"/>
    <property type="gene ID" value="Kaladp0011s0821.v1.1"/>
</dbReference>
<accession>A0A7N0RIS8</accession>
<name>A0A7N0RIS8_KALFE</name>
<reference evidence="1" key="1">
    <citation type="submission" date="2021-01" db="UniProtKB">
        <authorList>
            <consortium name="EnsemblPlants"/>
        </authorList>
    </citation>
    <scope>IDENTIFICATION</scope>
</reference>
<evidence type="ECO:0000313" key="2">
    <source>
        <dbReference type="Proteomes" id="UP000594263"/>
    </source>
</evidence>
<proteinExistence type="predicted"/>
<organism evidence="1 2">
    <name type="scientific">Kalanchoe fedtschenkoi</name>
    <name type="common">Lavender scallops</name>
    <name type="synonym">South American air plant</name>
    <dbReference type="NCBI Taxonomy" id="63787"/>
    <lineage>
        <taxon>Eukaryota</taxon>
        <taxon>Viridiplantae</taxon>
        <taxon>Streptophyta</taxon>
        <taxon>Embryophyta</taxon>
        <taxon>Tracheophyta</taxon>
        <taxon>Spermatophyta</taxon>
        <taxon>Magnoliopsida</taxon>
        <taxon>eudicotyledons</taxon>
        <taxon>Gunneridae</taxon>
        <taxon>Pentapetalae</taxon>
        <taxon>Saxifragales</taxon>
        <taxon>Crassulaceae</taxon>
        <taxon>Kalanchoe</taxon>
    </lineage>
</organism>
<dbReference type="Proteomes" id="UP000594263">
    <property type="component" value="Unplaced"/>
</dbReference>